<gene>
    <name evidence="1" type="ORF">WA026_017501</name>
</gene>
<name>A0AAW1USW9_9CUCU</name>
<evidence type="ECO:0000313" key="2">
    <source>
        <dbReference type="Proteomes" id="UP001431783"/>
    </source>
</evidence>
<dbReference type="EMBL" id="JARQZJ010000101">
    <property type="protein sequence ID" value="KAK9886572.1"/>
    <property type="molecule type" value="Genomic_DNA"/>
</dbReference>
<evidence type="ECO:0000313" key="1">
    <source>
        <dbReference type="EMBL" id="KAK9886572.1"/>
    </source>
</evidence>
<proteinExistence type="predicted"/>
<keyword evidence="2" id="KW-1185">Reference proteome</keyword>
<protein>
    <submittedName>
        <fullName evidence="1">Uncharacterized protein</fullName>
    </submittedName>
</protein>
<accession>A0AAW1USW9</accession>
<dbReference type="Proteomes" id="UP001431783">
    <property type="component" value="Unassembled WGS sequence"/>
</dbReference>
<reference evidence="1 2" key="1">
    <citation type="submission" date="2023-03" db="EMBL/GenBank/DDBJ databases">
        <title>Genome insight into feeding habits of ladybird beetles.</title>
        <authorList>
            <person name="Li H.-S."/>
            <person name="Huang Y.-H."/>
            <person name="Pang H."/>
        </authorList>
    </citation>
    <scope>NUCLEOTIDE SEQUENCE [LARGE SCALE GENOMIC DNA]</scope>
    <source>
        <strain evidence="1">SYSU_2023b</strain>
        <tissue evidence="1">Whole body</tissue>
    </source>
</reference>
<organism evidence="1 2">
    <name type="scientific">Henosepilachna vigintioctopunctata</name>
    <dbReference type="NCBI Taxonomy" id="420089"/>
    <lineage>
        <taxon>Eukaryota</taxon>
        <taxon>Metazoa</taxon>
        <taxon>Ecdysozoa</taxon>
        <taxon>Arthropoda</taxon>
        <taxon>Hexapoda</taxon>
        <taxon>Insecta</taxon>
        <taxon>Pterygota</taxon>
        <taxon>Neoptera</taxon>
        <taxon>Endopterygota</taxon>
        <taxon>Coleoptera</taxon>
        <taxon>Polyphaga</taxon>
        <taxon>Cucujiformia</taxon>
        <taxon>Coccinelloidea</taxon>
        <taxon>Coccinellidae</taxon>
        <taxon>Epilachninae</taxon>
        <taxon>Epilachnini</taxon>
        <taxon>Henosepilachna</taxon>
    </lineage>
</organism>
<comment type="caution">
    <text evidence="1">The sequence shown here is derived from an EMBL/GenBank/DDBJ whole genome shotgun (WGS) entry which is preliminary data.</text>
</comment>
<dbReference type="AlphaFoldDB" id="A0AAW1USW9"/>
<sequence>MFGGPLSCPKKEKPPTWPKGLVDLNMPGVHAYHYAHKGRTPNTNYEVRYLHYKQRLKETLDKMTNLFTRNALGDKLFIQYFTHYEKKDLQIEIRRRAEAKLRAADEAIEKRREKLLEMLSIEERQFYFESVDQAQRGKKVK</sequence>